<dbReference type="GeneID" id="96998308"/>
<feature type="signal peptide" evidence="1">
    <location>
        <begin position="1"/>
        <end position="20"/>
    </location>
</feature>
<dbReference type="EMBL" id="AGEI01000011">
    <property type="protein sequence ID" value="EHR35604.1"/>
    <property type="molecule type" value="Genomic_DNA"/>
</dbReference>
<keyword evidence="1" id="KW-0732">Signal</keyword>
<gene>
    <name evidence="2" type="ORF">HMPREF9709_00295</name>
</gene>
<comment type="caution">
    <text evidence="2">The sequence shown here is derived from an EMBL/GenBank/DDBJ whole genome shotgun (WGS) entry which is preliminary data.</text>
</comment>
<reference evidence="2 3" key="1">
    <citation type="submission" date="2012-01" db="EMBL/GenBank/DDBJ databases">
        <title>The Genome Sequence of Helcococcus kunzii ATCC 51366.</title>
        <authorList>
            <consortium name="The Broad Institute Genome Sequencing Platform"/>
            <person name="Earl A."/>
            <person name="Ward D."/>
            <person name="Feldgarden M."/>
            <person name="Gevers D."/>
            <person name="Huys G."/>
            <person name="Young S.K."/>
            <person name="Zeng Q."/>
            <person name="Gargeya S."/>
            <person name="Fitzgerald M."/>
            <person name="Haas B."/>
            <person name="Abouelleil A."/>
            <person name="Alvarado L."/>
            <person name="Arachchi H.M."/>
            <person name="Berlin A."/>
            <person name="Chapman S.B."/>
            <person name="Gearin G."/>
            <person name="Goldberg J."/>
            <person name="Griggs A."/>
            <person name="Gujja S."/>
            <person name="Hansen M."/>
            <person name="Heiman D."/>
            <person name="Howarth C."/>
            <person name="Larimer J."/>
            <person name="Lui A."/>
            <person name="MacDonald P.J.P."/>
            <person name="McCowen C."/>
            <person name="Montmayeur A."/>
            <person name="Murphy C."/>
            <person name="Neiman D."/>
            <person name="Pearson M."/>
            <person name="Priest M."/>
            <person name="Roberts A."/>
            <person name="Saif S."/>
            <person name="Shea T."/>
            <person name="Sisk P."/>
            <person name="Stolte C."/>
            <person name="Sykes S."/>
            <person name="Wortman J."/>
            <person name="Nusbaum C."/>
            <person name="Birren B."/>
        </authorList>
    </citation>
    <scope>NUCLEOTIDE SEQUENCE [LARGE SCALE GENOMIC DNA]</scope>
    <source>
        <strain evidence="2 3">ATCC 51366</strain>
    </source>
</reference>
<dbReference type="PROSITE" id="PS51257">
    <property type="entry name" value="PROKAR_LIPOPROTEIN"/>
    <property type="match status" value="1"/>
</dbReference>
<accession>H3NLT4</accession>
<organism evidence="2 3">
    <name type="scientific">Helcococcus kunzii ATCC 51366</name>
    <dbReference type="NCBI Taxonomy" id="883114"/>
    <lineage>
        <taxon>Bacteria</taxon>
        <taxon>Bacillati</taxon>
        <taxon>Bacillota</taxon>
        <taxon>Tissierellia</taxon>
        <taxon>Tissierellales</taxon>
        <taxon>Peptoniphilaceae</taxon>
        <taxon>Helcococcus</taxon>
    </lineage>
</organism>
<evidence type="ECO:0000313" key="2">
    <source>
        <dbReference type="EMBL" id="EHR35604.1"/>
    </source>
</evidence>
<dbReference type="RefSeq" id="WP_005397246.1">
    <property type="nucleotide sequence ID" value="NZ_JH601088.1"/>
</dbReference>
<name>H3NLT4_9FIRM</name>
<evidence type="ECO:0008006" key="4">
    <source>
        <dbReference type="Google" id="ProtNLM"/>
    </source>
</evidence>
<proteinExistence type="predicted"/>
<dbReference type="HOGENOM" id="CLU_1044972_0_0_9"/>
<keyword evidence="3" id="KW-1185">Reference proteome</keyword>
<dbReference type="STRING" id="883114.HMPREF9709_00295"/>
<evidence type="ECO:0000256" key="1">
    <source>
        <dbReference type="SAM" id="SignalP"/>
    </source>
</evidence>
<feature type="chain" id="PRO_5038522753" description="Lipoprotein" evidence="1">
    <location>
        <begin position="21"/>
        <end position="266"/>
    </location>
</feature>
<dbReference type="AlphaFoldDB" id="H3NLT4"/>
<sequence length="266" mass="30649">MRRSLLVLLLILLLMVGCTNNERKELDKTDSEKEKIVDTTEKENQIQCEYIYLNSSPEEKKLEDITNVQIELAYSEDLKEMAKDENSIVIARVLGKEDAVKNKDDIVVNTPIKVEVINVLKGDDNLKLDTIYQPGGIISVKNYMKGNTDKFNEANGYNKLSEEERKNTLLKILYPNYYKELKKDGVYIFILDKLNDVYQSLNMSFSILEFDAECPKAKSLTKDNIGKENLKDEEGKDYIFKQSLDSKKFSPDKSFTLEQILKEINS</sequence>
<protein>
    <recommendedName>
        <fullName evidence="4">Lipoprotein</fullName>
    </recommendedName>
</protein>
<evidence type="ECO:0000313" key="3">
    <source>
        <dbReference type="Proteomes" id="UP000004191"/>
    </source>
</evidence>
<dbReference type="Proteomes" id="UP000004191">
    <property type="component" value="Unassembled WGS sequence"/>
</dbReference>